<evidence type="ECO:0000256" key="2">
    <source>
        <dbReference type="ARBA" id="ARBA00034247"/>
    </source>
</evidence>
<protein>
    <recommendedName>
        <fullName evidence="1">diguanylate cyclase</fullName>
        <ecNumber evidence="1">2.7.7.65</ecNumber>
    </recommendedName>
</protein>
<feature type="transmembrane region" description="Helical" evidence="3">
    <location>
        <begin position="59"/>
        <end position="77"/>
    </location>
</feature>
<reference evidence="6" key="1">
    <citation type="journal article" date="2019" name="Int. J. Syst. Evol. Microbiol.">
        <title>The Global Catalogue of Microorganisms (GCM) 10K type strain sequencing project: providing services to taxonomists for standard genome sequencing and annotation.</title>
        <authorList>
            <consortium name="The Broad Institute Genomics Platform"/>
            <consortium name="The Broad Institute Genome Sequencing Center for Infectious Disease"/>
            <person name="Wu L."/>
            <person name="Ma J."/>
        </authorList>
    </citation>
    <scope>NUCLEOTIDE SEQUENCE [LARGE SCALE GENOMIC DNA]</scope>
    <source>
        <strain evidence="6">CCUG 49584</strain>
    </source>
</reference>
<dbReference type="Gene3D" id="3.30.70.270">
    <property type="match status" value="1"/>
</dbReference>
<accession>A0ABW3V1Z1</accession>
<evidence type="ECO:0000313" key="6">
    <source>
        <dbReference type="Proteomes" id="UP001597263"/>
    </source>
</evidence>
<keyword evidence="5" id="KW-0548">Nucleotidyltransferase</keyword>
<feature type="transmembrane region" description="Helical" evidence="3">
    <location>
        <begin position="144"/>
        <end position="168"/>
    </location>
</feature>
<dbReference type="RefSeq" id="WP_289388197.1">
    <property type="nucleotide sequence ID" value="NZ_JAUCBM010000010.1"/>
</dbReference>
<keyword evidence="3" id="KW-0472">Membrane</keyword>
<feature type="domain" description="GGDEF" evidence="4">
    <location>
        <begin position="241"/>
        <end position="373"/>
    </location>
</feature>
<keyword evidence="3" id="KW-0812">Transmembrane</keyword>
<comment type="caution">
    <text evidence="5">The sequence shown here is derived from an EMBL/GenBank/DDBJ whole genome shotgun (WGS) entry which is preliminary data.</text>
</comment>
<gene>
    <name evidence="5" type="ORF">ACFQ35_01845</name>
</gene>
<dbReference type="PANTHER" id="PTHR45138:SF9">
    <property type="entry name" value="DIGUANYLATE CYCLASE DGCM-RELATED"/>
    <property type="match status" value="1"/>
</dbReference>
<dbReference type="InterPro" id="IPR029787">
    <property type="entry name" value="Nucleotide_cyclase"/>
</dbReference>
<organism evidence="5 6">
    <name type="scientific">Pseudochrobactrum kiredjianiae</name>
    <dbReference type="NCBI Taxonomy" id="386305"/>
    <lineage>
        <taxon>Bacteria</taxon>
        <taxon>Pseudomonadati</taxon>
        <taxon>Pseudomonadota</taxon>
        <taxon>Alphaproteobacteria</taxon>
        <taxon>Hyphomicrobiales</taxon>
        <taxon>Brucellaceae</taxon>
        <taxon>Pseudochrobactrum</taxon>
    </lineage>
</organism>
<dbReference type="GO" id="GO:0052621">
    <property type="term" value="F:diguanylate cyclase activity"/>
    <property type="evidence" value="ECO:0007669"/>
    <property type="project" value="UniProtKB-EC"/>
</dbReference>
<dbReference type="Pfam" id="PF00990">
    <property type="entry name" value="GGDEF"/>
    <property type="match status" value="1"/>
</dbReference>
<keyword evidence="5" id="KW-0808">Transferase</keyword>
<dbReference type="CDD" id="cd01949">
    <property type="entry name" value="GGDEF"/>
    <property type="match status" value="1"/>
</dbReference>
<keyword evidence="6" id="KW-1185">Reference proteome</keyword>
<feature type="transmembrane region" description="Helical" evidence="3">
    <location>
        <begin position="6"/>
        <end position="22"/>
    </location>
</feature>
<dbReference type="InterPro" id="IPR050469">
    <property type="entry name" value="Diguanylate_Cyclase"/>
</dbReference>
<dbReference type="SUPFAM" id="SSF55073">
    <property type="entry name" value="Nucleotide cyclase"/>
    <property type="match status" value="1"/>
</dbReference>
<evidence type="ECO:0000256" key="3">
    <source>
        <dbReference type="SAM" id="Phobius"/>
    </source>
</evidence>
<dbReference type="InterPro" id="IPR043128">
    <property type="entry name" value="Rev_trsase/Diguanyl_cyclase"/>
</dbReference>
<evidence type="ECO:0000313" key="5">
    <source>
        <dbReference type="EMBL" id="MFD1225919.1"/>
    </source>
</evidence>
<proteinExistence type="predicted"/>
<dbReference type="PROSITE" id="PS50887">
    <property type="entry name" value="GGDEF"/>
    <property type="match status" value="1"/>
</dbReference>
<dbReference type="EC" id="2.7.7.65" evidence="1"/>
<evidence type="ECO:0000256" key="1">
    <source>
        <dbReference type="ARBA" id="ARBA00012528"/>
    </source>
</evidence>
<feature type="transmembrane region" description="Helical" evidence="3">
    <location>
        <begin position="84"/>
        <end position="105"/>
    </location>
</feature>
<dbReference type="NCBIfam" id="TIGR00254">
    <property type="entry name" value="GGDEF"/>
    <property type="match status" value="1"/>
</dbReference>
<keyword evidence="3" id="KW-1133">Transmembrane helix</keyword>
<dbReference type="SMART" id="SM00267">
    <property type="entry name" value="GGDEF"/>
    <property type="match status" value="1"/>
</dbReference>
<dbReference type="InterPro" id="IPR000160">
    <property type="entry name" value="GGDEF_dom"/>
</dbReference>
<feature type="transmembrane region" description="Helical" evidence="3">
    <location>
        <begin position="180"/>
        <end position="203"/>
    </location>
</feature>
<comment type="catalytic activity">
    <reaction evidence="2">
        <text>2 GTP = 3',3'-c-di-GMP + 2 diphosphate</text>
        <dbReference type="Rhea" id="RHEA:24898"/>
        <dbReference type="ChEBI" id="CHEBI:33019"/>
        <dbReference type="ChEBI" id="CHEBI:37565"/>
        <dbReference type="ChEBI" id="CHEBI:58805"/>
        <dbReference type="EC" id="2.7.7.65"/>
    </reaction>
</comment>
<feature type="transmembrane region" description="Helical" evidence="3">
    <location>
        <begin position="27"/>
        <end position="47"/>
    </location>
</feature>
<evidence type="ECO:0000259" key="4">
    <source>
        <dbReference type="PROSITE" id="PS50887"/>
    </source>
</evidence>
<sequence length="375" mass="41768">MLYVLPTVLLLFSLAFVIVWAIEKLRFYLLWCALCFFCIGIGMLSQLVDIPVDDGNNTLVTTTLYVVGALAGGHGILSRSCIKIPFWFCILSFLSIIGGVAYFIYIRPSLIGRIYVVNFGLACMILTYVCYLRKIVNGRKADKLIVGMLLLVGIHFFPRTLLTVHSITDDTLVDFAFTSFWQWTVFSTAVAVVIAGLVLFAAASSDRFEEIAHERDSDHLTGLLNRRGMETHIKALRGRDLSGWIVACDIDYFKTINDDFGHAVGDIVLKEFSGVLQSLAQKSKFIARSGGEEFIIYLDDYSADDAFLLIENVRESVKKLNLSSLGIGENITCSFGAVKLVRQDQFALVLERADKLLYAAKKAGRDRTLMESLTS</sequence>
<name>A0ABW3V1Z1_9HYPH</name>
<dbReference type="Proteomes" id="UP001597263">
    <property type="component" value="Unassembled WGS sequence"/>
</dbReference>
<feature type="transmembrane region" description="Helical" evidence="3">
    <location>
        <begin position="111"/>
        <end position="132"/>
    </location>
</feature>
<dbReference type="EMBL" id="JBHTMA010000004">
    <property type="protein sequence ID" value="MFD1225919.1"/>
    <property type="molecule type" value="Genomic_DNA"/>
</dbReference>
<dbReference type="PANTHER" id="PTHR45138">
    <property type="entry name" value="REGULATORY COMPONENTS OF SENSORY TRANSDUCTION SYSTEM"/>
    <property type="match status" value="1"/>
</dbReference>